<accession>A0ACC1CZU0</accession>
<name>A0ACC1CZU0_9NEOP</name>
<sequence>MSNYKYNFIIITGDPGVGKTTLTKKLVSNITHKGVKCSGFYTEEVRNNGVREGFDVVDLDGRRGCLARDQTLINGPVRCKVGKYAVLVQEFESIALPSLAQNEYIKPHLLVIDEIGKMEFFSEKFKQNIKNIFSDTSKNVVLATIPVRRNDTLIESIRNHSRTKVWTVTRENRNNIHEDILKEMKLALNID</sequence>
<reference evidence="1 2" key="1">
    <citation type="journal article" date="2021" name="Front. Genet.">
        <title>Chromosome-Level Genome Assembly Reveals Significant Gene Expansion in the Toll and IMD Signaling Pathways of Dendrolimus kikuchii.</title>
        <authorList>
            <person name="Zhou J."/>
            <person name="Wu P."/>
            <person name="Xiong Z."/>
            <person name="Liu N."/>
            <person name="Zhao N."/>
            <person name="Ji M."/>
            <person name="Qiu Y."/>
            <person name="Yang B."/>
        </authorList>
    </citation>
    <scope>NUCLEOTIDE SEQUENCE [LARGE SCALE GENOMIC DNA]</scope>
    <source>
        <strain evidence="1">Ann1</strain>
    </source>
</reference>
<gene>
    <name evidence="1" type="ORF">K1T71_007014</name>
</gene>
<evidence type="ECO:0000313" key="2">
    <source>
        <dbReference type="Proteomes" id="UP000824533"/>
    </source>
</evidence>
<proteinExistence type="predicted"/>
<organism evidence="1 2">
    <name type="scientific">Dendrolimus kikuchii</name>
    <dbReference type="NCBI Taxonomy" id="765133"/>
    <lineage>
        <taxon>Eukaryota</taxon>
        <taxon>Metazoa</taxon>
        <taxon>Ecdysozoa</taxon>
        <taxon>Arthropoda</taxon>
        <taxon>Hexapoda</taxon>
        <taxon>Insecta</taxon>
        <taxon>Pterygota</taxon>
        <taxon>Neoptera</taxon>
        <taxon>Endopterygota</taxon>
        <taxon>Lepidoptera</taxon>
        <taxon>Glossata</taxon>
        <taxon>Ditrysia</taxon>
        <taxon>Bombycoidea</taxon>
        <taxon>Lasiocampidae</taxon>
        <taxon>Dendrolimus</taxon>
    </lineage>
</organism>
<comment type="caution">
    <text evidence="1">The sequence shown here is derived from an EMBL/GenBank/DDBJ whole genome shotgun (WGS) entry which is preliminary data.</text>
</comment>
<dbReference type="Proteomes" id="UP000824533">
    <property type="component" value="Linkage Group LG12"/>
</dbReference>
<keyword evidence="2" id="KW-1185">Reference proteome</keyword>
<evidence type="ECO:0000313" key="1">
    <source>
        <dbReference type="EMBL" id="KAJ0177005.1"/>
    </source>
</evidence>
<dbReference type="EMBL" id="CM034398">
    <property type="protein sequence ID" value="KAJ0177005.1"/>
    <property type="molecule type" value="Genomic_DNA"/>
</dbReference>
<protein>
    <submittedName>
        <fullName evidence="1">Uncharacterized protein</fullName>
    </submittedName>
</protein>